<feature type="domain" description="Multidrug resistance protein MdtA-like beta-barrel" evidence="6">
    <location>
        <begin position="239"/>
        <end position="329"/>
    </location>
</feature>
<dbReference type="GO" id="GO:0005886">
    <property type="term" value="C:plasma membrane"/>
    <property type="evidence" value="ECO:0007669"/>
    <property type="project" value="UniProtKB-SubCell"/>
</dbReference>
<dbReference type="Gene3D" id="2.40.50.100">
    <property type="match status" value="1"/>
</dbReference>
<dbReference type="Pfam" id="PF25967">
    <property type="entry name" value="RND-MFP_C"/>
    <property type="match status" value="1"/>
</dbReference>
<dbReference type="Gene3D" id="1.10.287.470">
    <property type="entry name" value="Helix hairpin bin"/>
    <property type="match status" value="1"/>
</dbReference>
<evidence type="ECO:0000259" key="7">
    <source>
        <dbReference type="Pfam" id="PF25967"/>
    </source>
</evidence>
<dbReference type="InterPro" id="IPR058624">
    <property type="entry name" value="MdtA-like_HH"/>
</dbReference>
<dbReference type="EMBL" id="QGGT01000006">
    <property type="protein sequence ID" value="PWK32648.1"/>
    <property type="molecule type" value="Genomic_DNA"/>
</dbReference>
<comment type="similarity">
    <text evidence="2">Belongs to the membrane fusion protein (MFP) (TC 8.A.1) family.</text>
</comment>
<dbReference type="Proteomes" id="UP000245754">
    <property type="component" value="Unassembled WGS sequence"/>
</dbReference>
<evidence type="ECO:0000259" key="5">
    <source>
        <dbReference type="Pfam" id="PF25917"/>
    </source>
</evidence>
<keyword evidence="9" id="KW-1185">Reference proteome</keyword>
<comment type="caution">
    <text evidence="8">The sequence shown here is derived from an EMBL/GenBank/DDBJ whole genome shotgun (WGS) entry which is preliminary data.</text>
</comment>
<dbReference type="Pfam" id="PF25917">
    <property type="entry name" value="BSH_RND"/>
    <property type="match status" value="1"/>
</dbReference>
<feature type="domain" description="Multidrug resistance protein MdtA-like alpha-helical hairpin" evidence="4">
    <location>
        <begin position="133"/>
        <end position="201"/>
    </location>
</feature>
<gene>
    <name evidence="8" type="ORF">C7419_10667</name>
</gene>
<evidence type="ECO:0000313" key="8">
    <source>
        <dbReference type="EMBL" id="PWK32648.1"/>
    </source>
</evidence>
<accession>A0A316EJR1</accession>
<feature type="domain" description="Multidrug resistance protein MdtA-like barrel-sandwich hybrid" evidence="5">
    <location>
        <begin position="93"/>
        <end position="235"/>
    </location>
</feature>
<comment type="subcellular location">
    <subcellularLocation>
        <location evidence="1">Cell envelope</location>
    </subcellularLocation>
</comment>
<evidence type="ECO:0000259" key="4">
    <source>
        <dbReference type="Pfam" id="PF25876"/>
    </source>
</evidence>
<dbReference type="Pfam" id="PF25944">
    <property type="entry name" value="Beta-barrel_RND"/>
    <property type="match status" value="1"/>
</dbReference>
<sequence length="430" mass="45050">MPIDRTGVDCGPLPKDSPHAPPPVPEKESMRTGICRALPLAGAALAATMLVACNSSKDMMPATGAPEVGVVTVQPASTTLMTELPGRVSAALVAEVRPQVAGIVQKRLFTEGSEVKAGDVLYQIDPASYQAAYDNARGAVAKSRASLAAARLKAQRYKELLDIRGVSQQDYDDAKASLEAYEADVVANEAALRSARIDLQRTRITSPISGRIGKSSVTAGALVTASQTTALATVQQFDTVYVDVVQSSAELLRLRNRLASGSIEHGGAAASDVKLVLEDGSTYAQTGKLQFTDVTVDATSGAVTLRATFPNRDYKLLPGMYVRAVLEEGVDNKALLVPQKGVSRDSKGNPTVMLLDAQNRVHVREVTTSGSTGGNWIVASGVAAGDRVVVDGLQKVRDGMTVTPVSGEAKGPVVASRPNVSDGKTVEEAR</sequence>
<evidence type="ECO:0000256" key="1">
    <source>
        <dbReference type="ARBA" id="ARBA00004196"/>
    </source>
</evidence>
<dbReference type="FunFam" id="2.40.420.20:FF:000001">
    <property type="entry name" value="Efflux RND transporter periplasmic adaptor subunit"/>
    <property type="match status" value="1"/>
</dbReference>
<evidence type="ECO:0000313" key="9">
    <source>
        <dbReference type="Proteomes" id="UP000245754"/>
    </source>
</evidence>
<dbReference type="InterPro" id="IPR058627">
    <property type="entry name" value="MdtA-like_C"/>
</dbReference>
<dbReference type="NCBIfam" id="TIGR01730">
    <property type="entry name" value="RND_mfp"/>
    <property type="match status" value="1"/>
</dbReference>
<dbReference type="AlphaFoldDB" id="A0A316EJR1"/>
<reference evidence="8 9" key="1">
    <citation type="submission" date="2018-05" db="EMBL/GenBank/DDBJ databases">
        <title>Genomic Encyclopedia of Type Strains, Phase IV (KMG-V): Genome sequencing to study the core and pangenomes of soil and plant-associated prokaryotes.</title>
        <authorList>
            <person name="Whitman W."/>
        </authorList>
    </citation>
    <scope>NUCLEOTIDE SEQUENCE [LARGE SCALE GENOMIC DNA]</scope>
    <source>
        <strain evidence="8 9">SLV-132</strain>
    </source>
</reference>
<evidence type="ECO:0000259" key="6">
    <source>
        <dbReference type="Pfam" id="PF25944"/>
    </source>
</evidence>
<dbReference type="SUPFAM" id="SSF111369">
    <property type="entry name" value="HlyD-like secretion proteins"/>
    <property type="match status" value="1"/>
</dbReference>
<dbReference type="GO" id="GO:0046677">
    <property type="term" value="P:response to antibiotic"/>
    <property type="evidence" value="ECO:0007669"/>
    <property type="project" value="TreeGrafter"/>
</dbReference>
<dbReference type="InterPro" id="IPR006143">
    <property type="entry name" value="RND_pump_MFP"/>
</dbReference>
<dbReference type="InterPro" id="IPR058626">
    <property type="entry name" value="MdtA-like_b-barrel"/>
</dbReference>
<dbReference type="GO" id="GO:0022857">
    <property type="term" value="F:transmembrane transporter activity"/>
    <property type="evidence" value="ECO:0007669"/>
    <property type="project" value="InterPro"/>
</dbReference>
<feature type="domain" description="Multidrug resistance protein MdtA-like C-terminal permuted SH3" evidence="7">
    <location>
        <begin position="334"/>
        <end position="395"/>
    </location>
</feature>
<feature type="region of interest" description="Disordered" evidence="3">
    <location>
        <begin position="407"/>
        <end position="430"/>
    </location>
</feature>
<dbReference type="InterPro" id="IPR058625">
    <property type="entry name" value="MdtA-like_BSH"/>
</dbReference>
<evidence type="ECO:0000256" key="2">
    <source>
        <dbReference type="ARBA" id="ARBA00009477"/>
    </source>
</evidence>
<evidence type="ECO:0000256" key="3">
    <source>
        <dbReference type="SAM" id="MobiDB-lite"/>
    </source>
</evidence>
<organism evidence="8 9">
    <name type="scientific">Cupriavidus plantarum</name>
    <dbReference type="NCBI Taxonomy" id="942865"/>
    <lineage>
        <taxon>Bacteria</taxon>
        <taxon>Pseudomonadati</taxon>
        <taxon>Pseudomonadota</taxon>
        <taxon>Betaproteobacteria</taxon>
        <taxon>Burkholderiales</taxon>
        <taxon>Burkholderiaceae</taxon>
        <taxon>Cupriavidus</taxon>
    </lineage>
</organism>
<dbReference type="PANTHER" id="PTHR30158:SF3">
    <property type="entry name" value="MULTIDRUG EFFLUX PUMP SUBUNIT ACRA-RELATED"/>
    <property type="match status" value="1"/>
</dbReference>
<dbReference type="Pfam" id="PF25876">
    <property type="entry name" value="HH_MFP_RND"/>
    <property type="match status" value="1"/>
</dbReference>
<feature type="region of interest" description="Disordered" evidence="3">
    <location>
        <begin position="1"/>
        <end position="29"/>
    </location>
</feature>
<dbReference type="PANTHER" id="PTHR30158">
    <property type="entry name" value="ACRA/E-RELATED COMPONENT OF DRUG EFFLUX TRANSPORTER"/>
    <property type="match status" value="1"/>
</dbReference>
<proteinExistence type="inferred from homology"/>
<name>A0A316EJR1_9BURK</name>
<dbReference type="Gene3D" id="2.40.420.20">
    <property type="match status" value="1"/>
</dbReference>
<dbReference type="Gene3D" id="2.40.30.170">
    <property type="match status" value="1"/>
</dbReference>
<protein>
    <submittedName>
        <fullName evidence="8">Membrane fusion protein (Multidrug efflux system)</fullName>
    </submittedName>
</protein>